<comment type="subcellular location">
    <subcellularLocation>
        <location evidence="1">Membrane</location>
        <topology evidence="1">Multi-pass membrane protein</topology>
    </subcellularLocation>
</comment>
<organism evidence="6 7">
    <name type="scientific">Alsobacter ponti</name>
    <dbReference type="NCBI Taxonomy" id="2962936"/>
    <lineage>
        <taxon>Bacteria</taxon>
        <taxon>Pseudomonadati</taxon>
        <taxon>Pseudomonadota</taxon>
        <taxon>Alphaproteobacteria</taxon>
        <taxon>Hyphomicrobiales</taxon>
        <taxon>Alsobacteraceae</taxon>
        <taxon>Alsobacter</taxon>
    </lineage>
</organism>
<keyword evidence="4 5" id="KW-0472">Membrane</keyword>
<evidence type="ECO:0000313" key="6">
    <source>
        <dbReference type="EMBL" id="MCP8938875.1"/>
    </source>
</evidence>
<accession>A0ABT1LBK8</accession>
<dbReference type="EMBL" id="JANCLU010000008">
    <property type="protein sequence ID" value="MCP8938875.1"/>
    <property type="molecule type" value="Genomic_DNA"/>
</dbReference>
<dbReference type="NCBIfam" id="NF009407">
    <property type="entry name" value="PRK12768.1"/>
    <property type="match status" value="1"/>
</dbReference>
<evidence type="ECO:0000256" key="5">
    <source>
        <dbReference type="SAM" id="Phobius"/>
    </source>
</evidence>
<dbReference type="RefSeq" id="WP_254741316.1">
    <property type="nucleotide sequence ID" value="NZ_JANCLU010000008.1"/>
</dbReference>
<sequence>MIVALGLRAFAEALSPAFRRVLWKSLGLTVALLALVWLALTRLFAWWLSGVATAQDHPLVTTYAGLFAGLGLVVALIYLIPPVSMLVASFFLDEVAETVERQDYPGEPIGRPLPPMTAAWEGLRFALVSLGVNLLALLIWFVPGVGLLAFFAANAILLGREYFELAAGRYRPLAEVRALRARHPGTVTLAGALIACVVVVPFLNLLTPLFGAILMVHVHKRLAAGAPALQAAPDI</sequence>
<protein>
    <submittedName>
        <fullName evidence="6">Sulfate transporter family protein</fullName>
    </submittedName>
</protein>
<evidence type="ECO:0000256" key="2">
    <source>
        <dbReference type="ARBA" id="ARBA00022692"/>
    </source>
</evidence>
<keyword evidence="3 5" id="KW-1133">Transmembrane helix</keyword>
<feature type="transmembrane region" description="Helical" evidence="5">
    <location>
        <begin position="60"/>
        <end position="80"/>
    </location>
</feature>
<proteinExistence type="predicted"/>
<reference evidence="6 7" key="1">
    <citation type="submission" date="2022-07" db="EMBL/GenBank/DDBJ databases">
        <authorList>
            <person name="Li W.-J."/>
            <person name="Deng Q.-Q."/>
        </authorList>
    </citation>
    <scope>NUCLEOTIDE SEQUENCE [LARGE SCALE GENOMIC DNA]</scope>
    <source>
        <strain evidence="6 7">SYSU M60028</strain>
    </source>
</reference>
<name>A0ABT1LBK8_9HYPH</name>
<dbReference type="InterPro" id="IPR059112">
    <property type="entry name" value="CysZ/EI24"/>
</dbReference>
<feature type="transmembrane region" description="Helical" evidence="5">
    <location>
        <begin position="21"/>
        <end position="40"/>
    </location>
</feature>
<keyword evidence="2 5" id="KW-0812">Transmembrane</keyword>
<evidence type="ECO:0000256" key="1">
    <source>
        <dbReference type="ARBA" id="ARBA00004141"/>
    </source>
</evidence>
<dbReference type="Pfam" id="PF07264">
    <property type="entry name" value="EI24"/>
    <property type="match status" value="1"/>
</dbReference>
<evidence type="ECO:0000313" key="7">
    <source>
        <dbReference type="Proteomes" id="UP001205890"/>
    </source>
</evidence>
<feature type="transmembrane region" description="Helical" evidence="5">
    <location>
        <begin position="125"/>
        <end position="153"/>
    </location>
</feature>
<keyword evidence="7" id="KW-1185">Reference proteome</keyword>
<evidence type="ECO:0000256" key="4">
    <source>
        <dbReference type="ARBA" id="ARBA00023136"/>
    </source>
</evidence>
<evidence type="ECO:0000256" key="3">
    <source>
        <dbReference type="ARBA" id="ARBA00022989"/>
    </source>
</evidence>
<feature type="transmembrane region" description="Helical" evidence="5">
    <location>
        <begin position="189"/>
        <end position="216"/>
    </location>
</feature>
<gene>
    <name evidence="6" type="ORF">NK718_10140</name>
</gene>
<comment type="caution">
    <text evidence="6">The sequence shown here is derived from an EMBL/GenBank/DDBJ whole genome shotgun (WGS) entry which is preliminary data.</text>
</comment>
<dbReference type="Proteomes" id="UP001205890">
    <property type="component" value="Unassembled WGS sequence"/>
</dbReference>